<evidence type="ECO:0000313" key="2">
    <source>
        <dbReference type="EMBL" id="EMF53391.1"/>
    </source>
</evidence>
<dbReference type="AlphaFoldDB" id="M3EB27"/>
<reference evidence="3" key="1">
    <citation type="journal article" date="2013" name="Genome Announc.">
        <title>Draft Genome Sequence of Streptomyces bottropensis ATCC 25435, a Bottromycin-Producing Actinomycete.</title>
        <authorList>
            <person name="Zhang H."/>
            <person name="Zhou W."/>
            <person name="Zhuang Y."/>
            <person name="Liang X."/>
            <person name="Liu T."/>
        </authorList>
    </citation>
    <scope>NUCLEOTIDE SEQUENCE [LARGE SCALE GENOMIC DNA]</scope>
    <source>
        <strain evidence="3">ATCC 25435</strain>
    </source>
</reference>
<sequence>MPRGPDRAADGPVRPAGTDRLVRGGRSAYGADGRPLRANEPTQGPDGTSAGG</sequence>
<protein>
    <submittedName>
        <fullName evidence="2">Uncharacterized protein</fullName>
    </submittedName>
</protein>
<name>M3EB27_9ACTN</name>
<gene>
    <name evidence="2" type="ORF">SBD_4934</name>
</gene>
<evidence type="ECO:0000313" key="3">
    <source>
        <dbReference type="Proteomes" id="UP000030760"/>
    </source>
</evidence>
<evidence type="ECO:0000256" key="1">
    <source>
        <dbReference type="SAM" id="MobiDB-lite"/>
    </source>
</evidence>
<organism evidence="2 3">
    <name type="scientific">Streptomyces bottropensis ATCC 25435</name>
    <dbReference type="NCBI Taxonomy" id="1054862"/>
    <lineage>
        <taxon>Bacteria</taxon>
        <taxon>Bacillati</taxon>
        <taxon>Actinomycetota</taxon>
        <taxon>Actinomycetes</taxon>
        <taxon>Kitasatosporales</taxon>
        <taxon>Streptomycetaceae</taxon>
        <taxon>Streptomyces</taxon>
    </lineage>
</organism>
<proteinExistence type="predicted"/>
<feature type="region of interest" description="Disordered" evidence="1">
    <location>
        <begin position="1"/>
        <end position="52"/>
    </location>
</feature>
<dbReference type="Proteomes" id="UP000030760">
    <property type="component" value="Unassembled WGS sequence"/>
</dbReference>
<accession>M3EB27</accession>
<dbReference type="EMBL" id="KB405089">
    <property type="protein sequence ID" value="EMF53391.1"/>
    <property type="molecule type" value="Genomic_DNA"/>
</dbReference>